<keyword evidence="10" id="KW-1185">Reference proteome</keyword>
<evidence type="ECO:0000256" key="1">
    <source>
        <dbReference type="ARBA" id="ARBA00008894"/>
    </source>
</evidence>
<feature type="domain" description="Disease resistance protein winged helix" evidence="7">
    <location>
        <begin position="251"/>
        <end position="293"/>
    </location>
</feature>
<keyword evidence="2" id="KW-0433">Leucine-rich repeat</keyword>
<feature type="domain" description="R13L1/DRL21-like LRR repeat region" evidence="8">
    <location>
        <begin position="466"/>
        <end position="601"/>
    </location>
</feature>
<dbReference type="GO" id="GO:0043531">
    <property type="term" value="F:ADP binding"/>
    <property type="evidence" value="ECO:0007669"/>
    <property type="project" value="InterPro"/>
</dbReference>
<comment type="similarity">
    <text evidence="1">Belongs to the disease resistance NB-LRR family.</text>
</comment>
<dbReference type="SUPFAM" id="SSF52540">
    <property type="entry name" value="P-loop containing nucleoside triphosphate hydrolases"/>
    <property type="match status" value="1"/>
</dbReference>
<dbReference type="GO" id="GO:0005524">
    <property type="term" value="F:ATP binding"/>
    <property type="evidence" value="ECO:0007669"/>
    <property type="project" value="UniProtKB-KW"/>
</dbReference>
<evidence type="ECO:0000259" key="6">
    <source>
        <dbReference type="Pfam" id="PF00931"/>
    </source>
</evidence>
<keyword evidence="4" id="KW-0611">Plant defense</keyword>
<dbReference type="InterPro" id="IPR058922">
    <property type="entry name" value="WHD_DRP"/>
</dbReference>
<dbReference type="InterPro" id="IPR032675">
    <property type="entry name" value="LRR_dom_sf"/>
</dbReference>
<evidence type="ECO:0000256" key="4">
    <source>
        <dbReference type="ARBA" id="ARBA00022821"/>
    </source>
</evidence>
<evidence type="ECO:0000256" key="2">
    <source>
        <dbReference type="ARBA" id="ARBA00022614"/>
    </source>
</evidence>
<dbReference type="Pfam" id="PF23559">
    <property type="entry name" value="WHD_DRP"/>
    <property type="match status" value="1"/>
</dbReference>
<evidence type="ECO:0008006" key="11">
    <source>
        <dbReference type="Google" id="ProtNLM"/>
    </source>
</evidence>
<dbReference type="Pfam" id="PF00931">
    <property type="entry name" value="NB-ARC"/>
    <property type="match status" value="1"/>
</dbReference>
<gene>
    <name evidence="9" type="ORF">FPE_LOCUS10378</name>
</gene>
<dbReference type="Gene3D" id="3.40.50.300">
    <property type="entry name" value="P-loop containing nucleotide triphosphate hydrolases"/>
    <property type="match status" value="1"/>
</dbReference>
<evidence type="ECO:0000259" key="8">
    <source>
        <dbReference type="Pfam" id="PF25019"/>
    </source>
</evidence>
<dbReference type="PRINTS" id="PR00364">
    <property type="entry name" value="DISEASERSIST"/>
</dbReference>
<evidence type="ECO:0000313" key="9">
    <source>
        <dbReference type="EMBL" id="CAI9762948.1"/>
    </source>
</evidence>
<evidence type="ECO:0000256" key="5">
    <source>
        <dbReference type="ARBA" id="ARBA00022840"/>
    </source>
</evidence>
<organism evidence="9 10">
    <name type="scientific">Fraxinus pennsylvanica</name>
    <dbReference type="NCBI Taxonomy" id="56036"/>
    <lineage>
        <taxon>Eukaryota</taxon>
        <taxon>Viridiplantae</taxon>
        <taxon>Streptophyta</taxon>
        <taxon>Embryophyta</taxon>
        <taxon>Tracheophyta</taxon>
        <taxon>Spermatophyta</taxon>
        <taxon>Magnoliopsida</taxon>
        <taxon>eudicotyledons</taxon>
        <taxon>Gunneridae</taxon>
        <taxon>Pentapetalae</taxon>
        <taxon>asterids</taxon>
        <taxon>lamiids</taxon>
        <taxon>Lamiales</taxon>
        <taxon>Oleaceae</taxon>
        <taxon>Oleeae</taxon>
        <taxon>Fraxinus</taxon>
    </lineage>
</organism>
<keyword evidence="3" id="KW-0547">Nucleotide-binding</keyword>
<evidence type="ECO:0000259" key="7">
    <source>
        <dbReference type="Pfam" id="PF23559"/>
    </source>
</evidence>
<dbReference type="Pfam" id="PF25019">
    <property type="entry name" value="LRR_R13L1-DRL21"/>
    <property type="match status" value="1"/>
</dbReference>
<proteinExistence type="inferred from homology"/>
<dbReference type="Proteomes" id="UP000834106">
    <property type="component" value="Chromosome 6"/>
</dbReference>
<feature type="domain" description="NB-ARC" evidence="6">
    <location>
        <begin position="70"/>
        <end position="228"/>
    </location>
</feature>
<sequence length="934" mass="107391">MSHKIKDINENFKKINNVADELRLKREFKDYHLALPRAIETTSFTVDPFVIGRENDESEILETITSSVNNVLSVLPIVGMGGLGKTTLARNIFKDPRTQTHFDKRIWVCVSENFDQLNLFKRILELLVDKDFYGGSMEAVVQKVAEELKDKRYLIVLDDLWNEETREWNVFKNTLVGVSSNEGNFIIVTTRKEKVASIVNTCDHPYSLRPLADHDCWSIIREMTFQNKKVPTQFAITGLEIAGKCGGFLSEMEDRGDEFFNILLKNFFFQEPEKDKYGNIKSCKMHDLVHDLACSVSKSEGFMDTDGRTADDNVQVRHLAIESIGEETRKVMKEKASYLRTLFLRHWVPREILPSFKHLHSLKLCNAFILELPESIGTLKHLRYFDVSTNRHFTTLPESICKLYLLQTLRIPGLRLPRELQFLISLRHLCFDDDDYDFEMPPNIGSLSCLQTLPVFCLSDKEGCRIDELGKLKKLKGELKIRNLKLVSGKTEAERADMAGKLNIYKLHFHWRESTDSTESNINDESVLEGLQPHEKLKGLTIEGFRGKNFPFWTRNMGIYKGIGGNLVIFDKLIEIKISYCYELEEIPMLGHLPLLKDLKLFYLENVRSITPSFYGESDCSSTSNNDGQGTRVSFPSLKFLTLSEVPNLTEWEEPQTNRMQVFPCLEYLTLDGCYELTRVPHLRGSEASLKEMIIVFCNELRELHYDLGSLQFLEKLEIRLCENLQSISYQNGQEGLRSLRSLDISYCDELRKLPNEMLECSKSLQRLSVTSCPNLTSLPEMRGMGSLRRLEVYRCYNLTSFPKLSLIGCLNSLTELSIGVFSKFNSFQDFLDDIKYIKSLEKLELFGREDWVSLPYQLQHLTSLKELKIWDFSNALPERCKVESGPDSEWPKISHIPHVLLQGGFKKSEIVIFSTTSWKVTGTIGISSIFLAL</sequence>
<keyword evidence="5" id="KW-0067">ATP-binding</keyword>
<dbReference type="EMBL" id="OU503041">
    <property type="protein sequence ID" value="CAI9762948.1"/>
    <property type="molecule type" value="Genomic_DNA"/>
</dbReference>
<accession>A0AAD1Z5Z5</accession>
<name>A0AAD1Z5Z5_9LAMI</name>
<dbReference type="FunFam" id="3.40.50.300:FF:001091">
    <property type="entry name" value="Probable disease resistance protein At1g61300"/>
    <property type="match status" value="1"/>
</dbReference>
<dbReference type="PANTHER" id="PTHR36766:SF70">
    <property type="entry name" value="DISEASE RESISTANCE PROTEIN RGA4"/>
    <property type="match status" value="1"/>
</dbReference>
<reference evidence="9" key="1">
    <citation type="submission" date="2023-05" db="EMBL/GenBank/DDBJ databases">
        <authorList>
            <person name="Huff M."/>
        </authorList>
    </citation>
    <scope>NUCLEOTIDE SEQUENCE</scope>
</reference>
<evidence type="ECO:0000313" key="10">
    <source>
        <dbReference type="Proteomes" id="UP000834106"/>
    </source>
</evidence>
<evidence type="ECO:0000256" key="3">
    <source>
        <dbReference type="ARBA" id="ARBA00022741"/>
    </source>
</evidence>
<dbReference type="InterPro" id="IPR056789">
    <property type="entry name" value="LRR_R13L1-DRL21"/>
</dbReference>
<dbReference type="PANTHER" id="PTHR36766">
    <property type="entry name" value="PLANT BROAD-SPECTRUM MILDEW RESISTANCE PROTEIN RPW8"/>
    <property type="match status" value="1"/>
</dbReference>
<dbReference type="InterPro" id="IPR027417">
    <property type="entry name" value="P-loop_NTPase"/>
</dbReference>
<protein>
    <recommendedName>
        <fullName evidence="11">NB-ARC domain-containing protein</fullName>
    </recommendedName>
</protein>
<dbReference type="AlphaFoldDB" id="A0AAD1Z5Z5"/>
<dbReference type="SUPFAM" id="SSF52058">
    <property type="entry name" value="L domain-like"/>
    <property type="match status" value="2"/>
</dbReference>
<dbReference type="Gene3D" id="3.80.10.10">
    <property type="entry name" value="Ribonuclease Inhibitor"/>
    <property type="match status" value="3"/>
</dbReference>
<dbReference type="InterPro" id="IPR002182">
    <property type="entry name" value="NB-ARC"/>
</dbReference>
<dbReference type="GO" id="GO:0006952">
    <property type="term" value="P:defense response"/>
    <property type="evidence" value="ECO:0007669"/>
    <property type="project" value="UniProtKB-KW"/>
</dbReference>